<evidence type="ECO:0000313" key="2">
    <source>
        <dbReference type="Proteomes" id="UP000621540"/>
    </source>
</evidence>
<accession>A0ABR7I9V7</accession>
<dbReference type="EMBL" id="JACOQH010000004">
    <property type="protein sequence ID" value="MBC5753723.1"/>
    <property type="molecule type" value="Genomic_DNA"/>
</dbReference>
<name>A0ABR7I9V7_9FIRM</name>
<comment type="caution">
    <text evidence="1">The sequence shown here is derived from an EMBL/GenBank/DDBJ whole genome shotgun (WGS) entry which is preliminary data.</text>
</comment>
<keyword evidence="2" id="KW-1185">Reference proteome</keyword>
<reference evidence="1 2" key="1">
    <citation type="submission" date="2020-08" db="EMBL/GenBank/DDBJ databases">
        <title>Genome public.</title>
        <authorList>
            <person name="Liu C."/>
            <person name="Sun Q."/>
        </authorList>
    </citation>
    <scope>NUCLEOTIDE SEQUENCE [LARGE SCALE GENOMIC DNA]</scope>
    <source>
        <strain evidence="1 2">BX0805</strain>
    </source>
</reference>
<dbReference type="Pfam" id="PF09548">
    <property type="entry name" value="Spore_III_AB"/>
    <property type="match status" value="1"/>
</dbReference>
<proteinExistence type="predicted"/>
<organism evidence="1 2">
    <name type="scientific">Roseburia yibonii</name>
    <dbReference type="NCBI Taxonomy" id="2763063"/>
    <lineage>
        <taxon>Bacteria</taxon>
        <taxon>Bacillati</taxon>
        <taxon>Bacillota</taxon>
        <taxon>Clostridia</taxon>
        <taxon>Lachnospirales</taxon>
        <taxon>Lachnospiraceae</taxon>
        <taxon>Roseburia</taxon>
    </lineage>
</organism>
<dbReference type="InterPro" id="IPR014198">
    <property type="entry name" value="Spore_III_AB"/>
</dbReference>
<sequence>MLKVIGCTLILAGMTGYGVSSVCYMKRHLEELVEYKEILYALLGEIQHYRKPLAEAFDTIAKKRSEGYRQVLEMIATRMKKFEEAKGSEIWEDSFLSCSRKFLFSREEEEIIQKSGHFLDAPDMESQKRELELYEAQIDYRIAEIQKTIGGKRKVCMYGSVLGGLFLIILLI</sequence>
<evidence type="ECO:0000313" key="1">
    <source>
        <dbReference type="EMBL" id="MBC5753723.1"/>
    </source>
</evidence>
<protein>
    <submittedName>
        <fullName evidence="1">Stage III sporulation protein AB</fullName>
    </submittedName>
</protein>
<dbReference type="Proteomes" id="UP000621540">
    <property type="component" value="Unassembled WGS sequence"/>
</dbReference>
<gene>
    <name evidence="1" type="ORF">H8Z76_06735</name>
</gene>
<dbReference type="RefSeq" id="WP_186982021.1">
    <property type="nucleotide sequence ID" value="NZ_JACOQH010000004.1"/>
</dbReference>